<protein>
    <submittedName>
        <fullName evidence="1">Uncharacterized protein</fullName>
    </submittedName>
</protein>
<organism evidence="1 2">
    <name type="scientific">Saccharopolyspora spinosa</name>
    <dbReference type="NCBI Taxonomy" id="60894"/>
    <lineage>
        <taxon>Bacteria</taxon>
        <taxon>Bacillati</taxon>
        <taxon>Actinomycetota</taxon>
        <taxon>Actinomycetes</taxon>
        <taxon>Pseudonocardiales</taxon>
        <taxon>Pseudonocardiaceae</taxon>
        <taxon>Saccharopolyspora</taxon>
    </lineage>
</organism>
<accession>A0A2N3Y4P5</accession>
<dbReference type="Proteomes" id="UP000233786">
    <property type="component" value="Unassembled WGS sequence"/>
</dbReference>
<dbReference type="RefSeq" id="WP_010311924.1">
    <property type="nucleotide sequence ID" value="NZ_CP061007.1"/>
</dbReference>
<gene>
    <name evidence="1" type="ORF">A8926_5905</name>
</gene>
<name>A0A2N3Y4P5_SACSN</name>
<comment type="caution">
    <text evidence="1">The sequence shown here is derived from an EMBL/GenBank/DDBJ whole genome shotgun (WGS) entry which is preliminary data.</text>
</comment>
<reference evidence="1" key="1">
    <citation type="submission" date="2017-12" db="EMBL/GenBank/DDBJ databases">
        <title>Sequencing the genomes of 1000 Actinobacteria strains.</title>
        <authorList>
            <person name="Klenk H.-P."/>
        </authorList>
    </citation>
    <scope>NUCLEOTIDE SEQUENCE [LARGE SCALE GENOMIC DNA]</scope>
    <source>
        <strain evidence="1">DSM 44228</strain>
    </source>
</reference>
<evidence type="ECO:0000313" key="1">
    <source>
        <dbReference type="EMBL" id="PKW17880.1"/>
    </source>
</evidence>
<sequence>MDSKKQQNPLEPIAGVARSLFNITAVLSAIGLLLPPGSWPSVARCATNANGWAERDEPEVAFTTTEFACWRVSR</sequence>
<keyword evidence="2" id="KW-1185">Reference proteome</keyword>
<dbReference type="EMBL" id="PJNB01000001">
    <property type="protein sequence ID" value="PKW17880.1"/>
    <property type="molecule type" value="Genomic_DNA"/>
</dbReference>
<dbReference type="AlphaFoldDB" id="A0A2N3Y4P5"/>
<proteinExistence type="predicted"/>
<evidence type="ECO:0000313" key="2">
    <source>
        <dbReference type="Proteomes" id="UP000233786"/>
    </source>
</evidence>